<feature type="transmembrane region" description="Helical" evidence="1">
    <location>
        <begin position="28"/>
        <end position="46"/>
    </location>
</feature>
<comment type="caution">
    <text evidence="2">The sequence shown here is derived from an EMBL/GenBank/DDBJ whole genome shotgun (WGS) entry which is preliminary data.</text>
</comment>
<dbReference type="InterPro" id="IPR010865">
    <property type="entry name" value="DUF1499"/>
</dbReference>
<name>A0A371X7M6_9HYPH</name>
<keyword evidence="1" id="KW-1133">Transmembrane helix</keyword>
<dbReference type="AlphaFoldDB" id="A0A371X7M6"/>
<feature type="transmembrane region" description="Helical" evidence="1">
    <location>
        <begin position="92"/>
        <end position="111"/>
    </location>
</feature>
<gene>
    <name evidence="2" type="ORF">DYI37_05005</name>
</gene>
<keyword evidence="3" id="KW-1185">Reference proteome</keyword>
<evidence type="ECO:0000313" key="3">
    <source>
        <dbReference type="Proteomes" id="UP000264310"/>
    </source>
</evidence>
<dbReference type="EMBL" id="QURL01000002">
    <property type="protein sequence ID" value="RFC65207.1"/>
    <property type="molecule type" value="Genomic_DNA"/>
</dbReference>
<keyword evidence="1" id="KW-0812">Transmembrane</keyword>
<proteinExistence type="predicted"/>
<dbReference type="RefSeq" id="WP_116682104.1">
    <property type="nucleotide sequence ID" value="NZ_QURL01000002.1"/>
</dbReference>
<evidence type="ECO:0000256" key="1">
    <source>
        <dbReference type="SAM" id="Phobius"/>
    </source>
</evidence>
<protein>
    <submittedName>
        <fullName evidence="2">DUF1499 domain-containing protein</fullName>
    </submittedName>
</protein>
<reference evidence="2 3" key="1">
    <citation type="submission" date="2018-08" db="EMBL/GenBank/DDBJ databases">
        <title>Fulvimarina sp. 85, whole genome shotgun sequence.</title>
        <authorList>
            <person name="Tuo L."/>
        </authorList>
    </citation>
    <scope>NUCLEOTIDE SEQUENCE [LARGE SCALE GENOMIC DNA]</scope>
    <source>
        <strain evidence="2 3">85</strain>
    </source>
</reference>
<dbReference type="Proteomes" id="UP000264310">
    <property type="component" value="Unassembled WGS sequence"/>
</dbReference>
<organism evidence="2 3">
    <name type="scientific">Fulvimarina endophytica</name>
    <dbReference type="NCBI Taxonomy" id="2293836"/>
    <lineage>
        <taxon>Bacteria</taxon>
        <taxon>Pseudomonadati</taxon>
        <taxon>Pseudomonadota</taxon>
        <taxon>Alphaproteobacteria</taxon>
        <taxon>Hyphomicrobiales</taxon>
        <taxon>Aurantimonadaceae</taxon>
        <taxon>Fulvimarina</taxon>
    </lineage>
</organism>
<accession>A0A371X7M6</accession>
<dbReference type="OrthoDB" id="1523552at2"/>
<dbReference type="Pfam" id="PF07386">
    <property type="entry name" value="DUF1499"/>
    <property type="match status" value="1"/>
</dbReference>
<sequence>MSRAAFSLPPQGHFVRPRLGLARPALRMAWFGILLFPVSVLAFRLGGVTLPALFASLSLSFLLLFTALVIASAGLVRAWVQAARGGSKAFGAAALASIGLIPFAIGGILAAENPPTNVAYTIGLPARAETANANAGSLAVDDVIAALPARRYAAQPVVVAEAVETAAREAGFTIEEIAAGGSQDGPDEADNPLGVFRDSGAIPLPFSRSAPQSAGGATIGDLPARDDYRIQAVAADWLLGLPSTVTIAIELEGSATVVDIRSASPGAPIDFGQNRRFIEDFYAALDLAMASGASVAD</sequence>
<feature type="transmembrane region" description="Helical" evidence="1">
    <location>
        <begin position="52"/>
        <end position="80"/>
    </location>
</feature>
<evidence type="ECO:0000313" key="2">
    <source>
        <dbReference type="EMBL" id="RFC65207.1"/>
    </source>
</evidence>
<keyword evidence="1" id="KW-0472">Membrane</keyword>